<dbReference type="EMBL" id="ML119650">
    <property type="protein sequence ID" value="RPA86174.1"/>
    <property type="molecule type" value="Genomic_DNA"/>
</dbReference>
<dbReference type="Proteomes" id="UP000275078">
    <property type="component" value="Unassembled WGS sequence"/>
</dbReference>
<dbReference type="InterPro" id="IPR057394">
    <property type="entry name" value="PIGBOS1"/>
</dbReference>
<name>A0A3N4IX20_ASCIM</name>
<feature type="region of interest" description="Disordered" evidence="1">
    <location>
        <begin position="37"/>
        <end position="70"/>
    </location>
</feature>
<reference evidence="2 3" key="1">
    <citation type="journal article" date="2018" name="Nat. Ecol. Evol.">
        <title>Pezizomycetes genomes reveal the molecular basis of ectomycorrhizal truffle lifestyle.</title>
        <authorList>
            <person name="Murat C."/>
            <person name="Payen T."/>
            <person name="Noel B."/>
            <person name="Kuo A."/>
            <person name="Morin E."/>
            <person name="Chen J."/>
            <person name="Kohler A."/>
            <person name="Krizsan K."/>
            <person name="Balestrini R."/>
            <person name="Da Silva C."/>
            <person name="Montanini B."/>
            <person name="Hainaut M."/>
            <person name="Levati E."/>
            <person name="Barry K.W."/>
            <person name="Belfiori B."/>
            <person name="Cichocki N."/>
            <person name="Clum A."/>
            <person name="Dockter R.B."/>
            <person name="Fauchery L."/>
            <person name="Guy J."/>
            <person name="Iotti M."/>
            <person name="Le Tacon F."/>
            <person name="Lindquist E.A."/>
            <person name="Lipzen A."/>
            <person name="Malagnac F."/>
            <person name="Mello A."/>
            <person name="Molinier V."/>
            <person name="Miyauchi S."/>
            <person name="Poulain J."/>
            <person name="Riccioni C."/>
            <person name="Rubini A."/>
            <person name="Sitrit Y."/>
            <person name="Splivallo R."/>
            <person name="Traeger S."/>
            <person name="Wang M."/>
            <person name="Zifcakova L."/>
            <person name="Wipf D."/>
            <person name="Zambonelli A."/>
            <person name="Paolocci F."/>
            <person name="Nowrousian M."/>
            <person name="Ottonello S."/>
            <person name="Baldrian P."/>
            <person name="Spatafora J.W."/>
            <person name="Henrissat B."/>
            <person name="Nagy L.G."/>
            <person name="Aury J.M."/>
            <person name="Wincker P."/>
            <person name="Grigoriev I.V."/>
            <person name="Bonfante P."/>
            <person name="Martin F.M."/>
        </authorList>
    </citation>
    <scope>NUCLEOTIDE SEQUENCE [LARGE SCALE GENOMIC DNA]</scope>
    <source>
        <strain evidence="2 3">RN42</strain>
    </source>
</reference>
<gene>
    <name evidence="2" type="ORF">BJ508DRAFT_321846</name>
</gene>
<protein>
    <submittedName>
        <fullName evidence="2">Uncharacterized protein</fullName>
    </submittedName>
</protein>
<dbReference type="AlphaFoldDB" id="A0A3N4IX20"/>
<accession>A0A3N4IX20</accession>
<keyword evidence="3" id="KW-1185">Reference proteome</keyword>
<proteinExistence type="predicted"/>
<organism evidence="2 3">
    <name type="scientific">Ascobolus immersus RN42</name>
    <dbReference type="NCBI Taxonomy" id="1160509"/>
    <lineage>
        <taxon>Eukaryota</taxon>
        <taxon>Fungi</taxon>
        <taxon>Dikarya</taxon>
        <taxon>Ascomycota</taxon>
        <taxon>Pezizomycotina</taxon>
        <taxon>Pezizomycetes</taxon>
        <taxon>Pezizales</taxon>
        <taxon>Ascobolaceae</taxon>
        <taxon>Ascobolus</taxon>
    </lineage>
</organism>
<dbReference type="OrthoDB" id="5394869at2759"/>
<dbReference type="Pfam" id="PF23670">
    <property type="entry name" value="PIGBOS1"/>
    <property type="match status" value="1"/>
</dbReference>
<evidence type="ECO:0000256" key="1">
    <source>
        <dbReference type="SAM" id="MobiDB-lite"/>
    </source>
</evidence>
<sequence length="70" mass="7452">MRGRGPAILAVALGVANGIYIFKPMFEEQQAQKNAEILGLNQKKEPTSTEAPAPTQQAAPEASKSESNLN</sequence>
<feature type="compositionally biased region" description="Low complexity" evidence="1">
    <location>
        <begin position="48"/>
        <end position="62"/>
    </location>
</feature>
<evidence type="ECO:0000313" key="3">
    <source>
        <dbReference type="Proteomes" id="UP000275078"/>
    </source>
</evidence>
<evidence type="ECO:0000313" key="2">
    <source>
        <dbReference type="EMBL" id="RPA86174.1"/>
    </source>
</evidence>